<dbReference type="RefSeq" id="WP_289786873.1">
    <property type="nucleotide sequence ID" value="NZ_JAUDJE010000042.1"/>
</dbReference>
<organism evidence="1 2">
    <name type="scientific">Bordetella petrii</name>
    <dbReference type="NCBI Taxonomy" id="94624"/>
    <lineage>
        <taxon>Bacteria</taxon>
        <taxon>Pseudomonadati</taxon>
        <taxon>Pseudomonadota</taxon>
        <taxon>Betaproteobacteria</taxon>
        <taxon>Burkholderiales</taxon>
        <taxon>Alcaligenaceae</taxon>
        <taxon>Bordetella</taxon>
    </lineage>
</organism>
<accession>A0ABT7WA48</accession>
<sequence length="128" mass="14663">MKPVSAGALMSRTDEIRSMLRELMHPDCRVQVCADGQACDVRILGPDWQLRHFFWRPRDIDRFEIQLRGARPYETMTLDFSAGTPDGADVRFRVPAPLVLRFPDRSAAMLSAFPDCMWYQGTRTQPCA</sequence>
<keyword evidence="2" id="KW-1185">Reference proteome</keyword>
<comment type="caution">
    <text evidence="1">The sequence shown here is derived from an EMBL/GenBank/DDBJ whole genome shotgun (WGS) entry which is preliminary data.</text>
</comment>
<proteinExistence type="predicted"/>
<evidence type="ECO:0000313" key="2">
    <source>
        <dbReference type="Proteomes" id="UP001175604"/>
    </source>
</evidence>
<protein>
    <submittedName>
        <fullName evidence="1">Uncharacterized protein</fullName>
    </submittedName>
</protein>
<evidence type="ECO:0000313" key="1">
    <source>
        <dbReference type="EMBL" id="MDM9562077.1"/>
    </source>
</evidence>
<reference evidence="1" key="1">
    <citation type="submission" date="2023-06" db="EMBL/GenBank/DDBJ databases">
        <title>full genome analysis of Phenantherene degrader P3.</title>
        <authorList>
            <person name="Akbar A."/>
            <person name="Rahmeh R."/>
            <person name="Kishk M."/>
        </authorList>
    </citation>
    <scope>NUCLEOTIDE SEQUENCE</scope>
    <source>
        <strain evidence="1">P3</strain>
    </source>
</reference>
<name>A0ABT7WA48_9BORD</name>
<dbReference type="EMBL" id="JAUDJE010000042">
    <property type="protein sequence ID" value="MDM9562077.1"/>
    <property type="molecule type" value="Genomic_DNA"/>
</dbReference>
<gene>
    <name evidence="1" type="ORF">QUC21_23800</name>
</gene>
<dbReference type="Proteomes" id="UP001175604">
    <property type="component" value="Unassembled WGS sequence"/>
</dbReference>